<dbReference type="Proteomes" id="UP000265926">
    <property type="component" value="Unassembled WGS sequence"/>
</dbReference>
<reference evidence="2 3" key="1">
    <citation type="submission" date="2018-08" db="EMBL/GenBank/DDBJ databases">
        <title>Pallidiluteibacterium maritimus gen. nov., sp. nov., isolated from coastal sediment.</title>
        <authorList>
            <person name="Zhou L.Y."/>
        </authorList>
    </citation>
    <scope>NUCLEOTIDE SEQUENCE [LARGE SCALE GENOMIC DNA]</scope>
    <source>
        <strain evidence="2 3">XSD2</strain>
    </source>
</reference>
<sequence length="164" mass="18840">MKIRFLTLTLITVLAVSSMAIAQQKPEGKRGERAQREALMPRHERMAERVNHFFTEEQQEQVKAIRLETAKQVKPLRNELGELEARQQTLTTADKADLNAIYSNIDKMTGVKAEIQKIMAKQHQQIRSLLTEEQLLKFDAMKGRMMEKRGKGFGDRKAPRQHAG</sequence>
<dbReference type="InterPro" id="IPR052211">
    <property type="entry name" value="Cpx_auxiliary_protein"/>
</dbReference>
<keyword evidence="1" id="KW-0732">Signal</keyword>
<feature type="chain" id="PRO_5017363968" evidence="1">
    <location>
        <begin position="23"/>
        <end position="164"/>
    </location>
</feature>
<feature type="signal peptide" evidence="1">
    <location>
        <begin position="1"/>
        <end position="22"/>
    </location>
</feature>
<dbReference type="InterPro" id="IPR025961">
    <property type="entry name" value="Metal_resist"/>
</dbReference>
<dbReference type="GO" id="GO:0051082">
    <property type="term" value="F:unfolded protein binding"/>
    <property type="evidence" value="ECO:0007669"/>
    <property type="project" value="TreeGrafter"/>
</dbReference>
<dbReference type="AlphaFoldDB" id="A0A399SZY8"/>
<dbReference type="Gene3D" id="1.20.120.1490">
    <property type="match status" value="1"/>
</dbReference>
<proteinExistence type="predicted"/>
<dbReference type="GO" id="GO:0030288">
    <property type="term" value="C:outer membrane-bounded periplasmic space"/>
    <property type="evidence" value="ECO:0007669"/>
    <property type="project" value="TreeGrafter"/>
</dbReference>
<evidence type="ECO:0000313" key="3">
    <source>
        <dbReference type="Proteomes" id="UP000265926"/>
    </source>
</evidence>
<dbReference type="OrthoDB" id="1116055at2"/>
<dbReference type="Pfam" id="PF13801">
    <property type="entry name" value="Metal_resist"/>
    <property type="match status" value="1"/>
</dbReference>
<evidence type="ECO:0000313" key="2">
    <source>
        <dbReference type="EMBL" id="RIJ49730.1"/>
    </source>
</evidence>
<keyword evidence="3" id="KW-1185">Reference proteome</keyword>
<dbReference type="RefSeq" id="WP_119436418.1">
    <property type="nucleotide sequence ID" value="NZ_QWGR01000002.1"/>
</dbReference>
<evidence type="ECO:0000256" key="1">
    <source>
        <dbReference type="SAM" id="SignalP"/>
    </source>
</evidence>
<protein>
    <submittedName>
        <fullName evidence="2">Periplasmic heavy metal sensor</fullName>
    </submittedName>
</protein>
<accession>A0A399SZY8</accession>
<gene>
    <name evidence="2" type="ORF">D1614_03030</name>
</gene>
<dbReference type="PANTHER" id="PTHR38102">
    <property type="entry name" value="PERIPLASMIC CHAPERONE SPY"/>
    <property type="match status" value="1"/>
</dbReference>
<name>A0A399SZY8_9BACT</name>
<organism evidence="2 3">
    <name type="scientific">Maribellus luteus</name>
    <dbReference type="NCBI Taxonomy" id="2305463"/>
    <lineage>
        <taxon>Bacteria</taxon>
        <taxon>Pseudomonadati</taxon>
        <taxon>Bacteroidota</taxon>
        <taxon>Bacteroidia</taxon>
        <taxon>Marinilabiliales</taxon>
        <taxon>Prolixibacteraceae</taxon>
        <taxon>Maribellus</taxon>
    </lineage>
</organism>
<comment type="caution">
    <text evidence="2">The sequence shown here is derived from an EMBL/GenBank/DDBJ whole genome shotgun (WGS) entry which is preliminary data.</text>
</comment>
<dbReference type="PANTHER" id="PTHR38102:SF1">
    <property type="entry name" value="PERIPLASMIC CHAPERONE SPY"/>
    <property type="match status" value="1"/>
</dbReference>
<dbReference type="EMBL" id="QWGR01000002">
    <property type="protein sequence ID" value="RIJ49730.1"/>
    <property type="molecule type" value="Genomic_DNA"/>
</dbReference>